<sequence length="112" mass="13247">MMNQVSWLSRRDLFSFSLFFWCHFFQLLAIPFVRSFVHCRRSPYRYIHTIAILSFVRSSKQNLVSSAWPPLCFPWQAHFNLAHSFNQMKRTIGRSKTLTAGAAFFTLILCTY</sequence>
<evidence type="ECO:0008006" key="3">
    <source>
        <dbReference type="Google" id="ProtNLM"/>
    </source>
</evidence>
<reference evidence="1 2" key="1">
    <citation type="journal article" date="2023" name="Nucleic Acids Res.">
        <title>The hologenome of Daphnia magna reveals possible DNA methylation and microbiome-mediated evolution of the host genome.</title>
        <authorList>
            <person name="Chaturvedi A."/>
            <person name="Li X."/>
            <person name="Dhandapani V."/>
            <person name="Marshall H."/>
            <person name="Kissane S."/>
            <person name="Cuenca-Cambronero M."/>
            <person name="Asole G."/>
            <person name="Calvet F."/>
            <person name="Ruiz-Romero M."/>
            <person name="Marangio P."/>
            <person name="Guigo R."/>
            <person name="Rago D."/>
            <person name="Mirbahai L."/>
            <person name="Eastwood N."/>
            <person name="Colbourne J.K."/>
            <person name="Zhou J."/>
            <person name="Mallon E."/>
            <person name="Orsini L."/>
        </authorList>
    </citation>
    <scope>NUCLEOTIDE SEQUENCE [LARGE SCALE GENOMIC DNA]</scope>
    <source>
        <strain evidence="1">LRV0_1</strain>
    </source>
</reference>
<dbReference type="EMBL" id="JAOYFB010000001">
    <property type="protein sequence ID" value="KAK4001956.1"/>
    <property type="molecule type" value="Genomic_DNA"/>
</dbReference>
<accession>A0ABQ9YMW0</accession>
<evidence type="ECO:0000313" key="1">
    <source>
        <dbReference type="EMBL" id="KAK4001956.1"/>
    </source>
</evidence>
<dbReference type="Proteomes" id="UP001234178">
    <property type="component" value="Unassembled WGS sequence"/>
</dbReference>
<gene>
    <name evidence="1" type="ORF">OUZ56_003819</name>
</gene>
<organism evidence="1 2">
    <name type="scientific">Daphnia magna</name>
    <dbReference type="NCBI Taxonomy" id="35525"/>
    <lineage>
        <taxon>Eukaryota</taxon>
        <taxon>Metazoa</taxon>
        <taxon>Ecdysozoa</taxon>
        <taxon>Arthropoda</taxon>
        <taxon>Crustacea</taxon>
        <taxon>Branchiopoda</taxon>
        <taxon>Diplostraca</taxon>
        <taxon>Cladocera</taxon>
        <taxon>Anomopoda</taxon>
        <taxon>Daphniidae</taxon>
        <taxon>Daphnia</taxon>
    </lineage>
</organism>
<comment type="caution">
    <text evidence="1">The sequence shown here is derived from an EMBL/GenBank/DDBJ whole genome shotgun (WGS) entry which is preliminary data.</text>
</comment>
<name>A0ABQ9YMW0_9CRUS</name>
<protein>
    <recommendedName>
        <fullName evidence="3">Secreted protein</fullName>
    </recommendedName>
</protein>
<keyword evidence="2" id="KW-1185">Reference proteome</keyword>
<proteinExistence type="predicted"/>
<evidence type="ECO:0000313" key="2">
    <source>
        <dbReference type="Proteomes" id="UP001234178"/>
    </source>
</evidence>